<keyword evidence="3 8" id="KW-0132">Cell division</keyword>
<dbReference type="InterPro" id="IPR050487">
    <property type="entry name" value="FtsQ_DivIB"/>
</dbReference>
<evidence type="ECO:0000256" key="6">
    <source>
        <dbReference type="ARBA" id="ARBA00023136"/>
    </source>
</evidence>
<dbReference type="Proteomes" id="UP000218689">
    <property type="component" value="Unassembled WGS sequence"/>
</dbReference>
<dbReference type="InterPro" id="IPR005548">
    <property type="entry name" value="Cell_div_FtsQ/DivIB_C"/>
</dbReference>
<evidence type="ECO:0000259" key="10">
    <source>
        <dbReference type="PROSITE" id="PS51779"/>
    </source>
</evidence>
<comment type="caution">
    <text evidence="11">The sequence shown here is derived from an EMBL/GenBank/DDBJ whole genome shotgun (WGS) entry which is preliminary data.</text>
</comment>
<evidence type="ECO:0000256" key="5">
    <source>
        <dbReference type="ARBA" id="ARBA00022989"/>
    </source>
</evidence>
<evidence type="ECO:0000256" key="8">
    <source>
        <dbReference type="HAMAP-Rule" id="MF_00912"/>
    </source>
</evidence>
<evidence type="ECO:0000313" key="12">
    <source>
        <dbReference type="Proteomes" id="UP000218689"/>
    </source>
</evidence>
<feature type="region of interest" description="Disordered" evidence="9">
    <location>
        <begin position="315"/>
        <end position="376"/>
    </location>
</feature>
<keyword evidence="7 8" id="KW-0131">Cell cycle</keyword>
<dbReference type="InterPro" id="IPR026580">
    <property type="entry name" value="DivIB"/>
</dbReference>
<dbReference type="PROSITE" id="PS51779">
    <property type="entry name" value="POTRA"/>
    <property type="match status" value="1"/>
</dbReference>
<gene>
    <name evidence="8" type="primary">divIB</name>
    <name evidence="11" type="ORF">RsY01_1508</name>
</gene>
<dbReference type="AlphaFoldDB" id="A0A224XCN7"/>
<feature type="compositionally biased region" description="Basic and acidic residues" evidence="9">
    <location>
        <begin position="19"/>
        <end position="37"/>
    </location>
</feature>
<keyword evidence="2 8" id="KW-1003">Cell membrane</keyword>
<sequence>MADKEKQPELTPWQQQHAEFQKKKKEEAAKLAREEKRKKQPVKVESVVEKYEATPTQLSADEVKTPFFQRFKFKTRPKDDGEISEVLSKIWPFILVATLFFLGSIYVISPLSKIAGFTATGNVHESTEQIAEATGIKTNDHVWRVMKKSTAISTKIEQTFPRVKSAKITWLFPNKFKAKIIEYGESVYLKTGGAYQLVLSNGEILTQEPVDAQKLAGLPVLDGFSAEEVKAFVLAYETLKPEIKAQITTVTKVPTKVTPDFIALDMKDGHQVRVPLSQMAEKLPYYTSVASNLTEPSVVDMEAGIYAKSKDAYQQDLDDEKEKEQKAKEAAAANKTDNKSDANGSETPTGAETDGSDSTDNTQATESSETSPVGAE</sequence>
<feature type="domain" description="POTRA" evidence="10">
    <location>
        <begin position="112"/>
        <end position="183"/>
    </location>
</feature>
<comment type="subcellular location">
    <subcellularLocation>
        <location evidence="8">Cell membrane</location>
        <topology evidence="8">Single-pass type II membrane protein</topology>
    </subcellularLocation>
    <subcellularLocation>
        <location evidence="1">Membrane</location>
    </subcellularLocation>
    <text evidence="8">Localizes to the division septum.</text>
</comment>
<protein>
    <recommendedName>
        <fullName evidence="8">Cell division protein DivIB</fullName>
    </recommendedName>
</protein>
<dbReference type="Pfam" id="PF08478">
    <property type="entry name" value="POTRA_1"/>
    <property type="match status" value="1"/>
</dbReference>
<evidence type="ECO:0000256" key="3">
    <source>
        <dbReference type="ARBA" id="ARBA00022618"/>
    </source>
</evidence>
<dbReference type="EMBL" id="BEDT01000003">
    <property type="protein sequence ID" value="GAX47904.1"/>
    <property type="molecule type" value="Genomic_DNA"/>
</dbReference>
<feature type="compositionally biased region" description="Basic and acidic residues" evidence="9">
    <location>
        <begin position="320"/>
        <end position="329"/>
    </location>
</feature>
<dbReference type="InterPro" id="IPR034746">
    <property type="entry name" value="POTRA"/>
</dbReference>
<dbReference type="PANTHER" id="PTHR37820">
    <property type="entry name" value="CELL DIVISION PROTEIN DIVIB"/>
    <property type="match status" value="1"/>
</dbReference>
<name>A0A224XCN7_9LACT</name>
<proteinExistence type="inferred from homology"/>
<feature type="region of interest" description="Disordered" evidence="9">
    <location>
        <begin position="1"/>
        <end position="39"/>
    </location>
</feature>
<evidence type="ECO:0000313" key="11">
    <source>
        <dbReference type="EMBL" id="GAX47904.1"/>
    </source>
</evidence>
<dbReference type="OrthoDB" id="1819027at2"/>
<reference evidence="12" key="1">
    <citation type="submission" date="2017-08" db="EMBL/GenBank/DDBJ databases">
        <title>Draft genome sequence of Lactococcus sp. strain Rs-Y01, isolated from the gut of the lower termite Reticulitermes speratus.</title>
        <authorList>
            <person name="Ohkuma M."/>
            <person name="Yuki M."/>
        </authorList>
    </citation>
    <scope>NUCLEOTIDE SEQUENCE [LARGE SCALE GENOMIC DNA]</scope>
    <source>
        <strain evidence="12">Rs-Y01</strain>
    </source>
</reference>
<evidence type="ECO:0000256" key="9">
    <source>
        <dbReference type="SAM" id="MobiDB-lite"/>
    </source>
</evidence>
<feature type="compositionally biased region" description="Polar residues" evidence="9">
    <location>
        <begin position="341"/>
        <end position="376"/>
    </location>
</feature>
<feature type="transmembrane region" description="Helical" evidence="8">
    <location>
        <begin position="90"/>
        <end position="108"/>
    </location>
</feature>
<dbReference type="PANTHER" id="PTHR37820:SF1">
    <property type="entry name" value="CELL DIVISION PROTEIN FTSQ"/>
    <property type="match status" value="1"/>
</dbReference>
<dbReference type="Gene3D" id="3.40.50.10960">
    <property type="match status" value="1"/>
</dbReference>
<keyword evidence="4 8" id="KW-0812">Transmembrane</keyword>
<comment type="function">
    <text evidence="8">Cell division protein that may be involved in stabilizing or promoting the assembly of the division complex.</text>
</comment>
<evidence type="ECO:0000256" key="4">
    <source>
        <dbReference type="ARBA" id="ARBA00022692"/>
    </source>
</evidence>
<dbReference type="GO" id="GO:0032153">
    <property type="term" value="C:cell division site"/>
    <property type="evidence" value="ECO:0007669"/>
    <property type="project" value="UniProtKB-UniRule"/>
</dbReference>
<keyword evidence="12" id="KW-1185">Reference proteome</keyword>
<dbReference type="HAMAP" id="MF_00912">
    <property type="entry name" value="DivIB"/>
    <property type="match status" value="1"/>
</dbReference>
<evidence type="ECO:0000256" key="7">
    <source>
        <dbReference type="ARBA" id="ARBA00023306"/>
    </source>
</evidence>
<evidence type="ECO:0000256" key="1">
    <source>
        <dbReference type="ARBA" id="ARBA00004370"/>
    </source>
</evidence>
<dbReference type="GO" id="GO:0043093">
    <property type="term" value="P:FtsZ-dependent cytokinesis"/>
    <property type="evidence" value="ECO:0007669"/>
    <property type="project" value="UniProtKB-UniRule"/>
</dbReference>
<dbReference type="GO" id="GO:0005886">
    <property type="term" value="C:plasma membrane"/>
    <property type="evidence" value="ECO:0007669"/>
    <property type="project" value="UniProtKB-SubCell"/>
</dbReference>
<evidence type="ECO:0000256" key="2">
    <source>
        <dbReference type="ARBA" id="ARBA00022475"/>
    </source>
</evidence>
<keyword evidence="6 8" id="KW-0472">Membrane</keyword>
<dbReference type="Pfam" id="PF03799">
    <property type="entry name" value="FtsQ_DivIB_C"/>
    <property type="match status" value="1"/>
</dbReference>
<dbReference type="InterPro" id="IPR013685">
    <property type="entry name" value="POTRA_FtsQ_type"/>
</dbReference>
<dbReference type="RefSeq" id="WP_094784940.1">
    <property type="nucleotide sequence ID" value="NZ_BEDT01000003.1"/>
</dbReference>
<accession>A0A224XCN7</accession>
<keyword evidence="5 8" id="KW-1133">Transmembrane helix</keyword>
<comment type="similarity">
    <text evidence="8">Belongs to the FtsQ/DivIB family. DivIB subfamily.</text>
</comment>
<organism evidence="11 12">
    <name type="scientific">Pseudolactococcus reticulitermitis</name>
    <dbReference type="NCBI Taxonomy" id="2025039"/>
    <lineage>
        <taxon>Bacteria</taxon>
        <taxon>Bacillati</taxon>
        <taxon>Bacillota</taxon>
        <taxon>Bacilli</taxon>
        <taxon>Lactobacillales</taxon>
        <taxon>Streptococcaceae</taxon>
        <taxon>Pseudolactococcus</taxon>
    </lineage>
</organism>